<dbReference type="SUPFAM" id="SSF52172">
    <property type="entry name" value="CheY-like"/>
    <property type="match status" value="1"/>
</dbReference>
<dbReference type="SUPFAM" id="SSF47384">
    <property type="entry name" value="Homodimeric domain of signal transducing histidine kinase"/>
    <property type="match status" value="1"/>
</dbReference>
<dbReference type="GO" id="GO:0005886">
    <property type="term" value="C:plasma membrane"/>
    <property type="evidence" value="ECO:0007669"/>
    <property type="project" value="TreeGrafter"/>
</dbReference>
<evidence type="ECO:0000259" key="10">
    <source>
        <dbReference type="PROSITE" id="PS50110"/>
    </source>
</evidence>
<name>A0A078AC92_STYLE</name>
<evidence type="ECO:0000256" key="5">
    <source>
        <dbReference type="ARBA" id="ARBA00022777"/>
    </source>
</evidence>
<organism evidence="11 12">
    <name type="scientific">Stylonychia lemnae</name>
    <name type="common">Ciliate</name>
    <dbReference type="NCBI Taxonomy" id="5949"/>
    <lineage>
        <taxon>Eukaryota</taxon>
        <taxon>Sar</taxon>
        <taxon>Alveolata</taxon>
        <taxon>Ciliophora</taxon>
        <taxon>Intramacronucleata</taxon>
        <taxon>Spirotrichea</taxon>
        <taxon>Stichotrichia</taxon>
        <taxon>Sporadotrichida</taxon>
        <taxon>Oxytrichidae</taxon>
        <taxon>Stylonychinae</taxon>
        <taxon>Stylonychia</taxon>
    </lineage>
</organism>
<dbReference type="PANTHER" id="PTHR43047">
    <property type="entry name" value="TWO-COMPONENT HISTIDINE PROTEIN KINASE"/>
    <property type="match status" value="1"/>
</dbReference>
<dbReference type="InterPro" id="IPR036890">
    <property type="entry name" value="HATPase_C_sf"/>
</dbReference>
<proteinExistence type="predicted"/>
<accession>A0A078AC92</accession>
<dbReference type="InterPro" id="IPR036097">
    <property type="entry name" value="HisK_dim/P_sf"/>
</dbReference>
<feature type="region of interest" description="Disordered" evidence="7">
    <location>
        <begin position="1"/>
        <end position="25"/>
    </location>
</feature>
<evidence type="ECO:0000256" key="1">
    <source>
        <dbReference type="ARBA" id="ARBA00000085"/>
    </source>
</evidence>
<dbReference type="InParanoid" id="A0A078AC92"/>
<protein>
    <recommendedName>
        <fullName evidence="2">histidine kinase</fullName>
        <ecNumber evidence="2">2.7.13.3</ecNumber>
    </recommendedName>
</protein>
<evidence type="ECO:0000256" key="8">
    <source>
        <dbReference type="SAM" id="Phobius"/>
    </source>
</evidence>
<dbReference type="CDD" id="cd00082">
    <property type="entry name" value="HisKA"/>
    <property type="match status" value="1"/>
</dbReference>
<keyword evidence="8" id="KW-1133">Transmembrane helix</keyword>
<dbReference type="OrthoDB" id="312764at2759"/>
<feature type="modified residue" description="4-aspartylphosphate" evidence="6">
    <location>
        <position position="732"/>
    </location>
</feature>
<evidence type="ECO:0000256" key="2">
    <source>
        <dbReference type="ARBA" id="ARBA00012438"/>
    </source>
</evidence>
<keyword evidence="8" id="KW-0472">Membrane</keyword>
<evidence type="ECO:0000313" key="12">
    <source>
        <dbReference type="Proteomes" id="UP000039865"/>
    </source>
</evidence>
<reference evidence="11 12" key="1">
    <citation type="submission" date="2014-06" db="EMBL/GenBank/DDBJ databases">
        <authorList>
            <person name="Swart Estienne"/>
        </authorList>
    </citation>
    <scope>NUCLEOTIDE SEQUENCE [LARGE SCALE GENOMIC DNA]</scope>
    <source>
        <strain evidence="11 12">130c</strain>
    </source>
</reference>
<dbReference type="EMBL" id="CCKQ01007079">
    <property type="protein sequence ID" value="CDW78418.1"/>
    <property type="molecule type" value="Genomic_DNA"/>
</dbReference>
<dbReference type="PRINTS" id="PR00344">
    <property type="entry name" value="BCTRLSENSOR"/>
</dbReference>
<feature type="domain" description="Histidine kinase" evidence="9">
    <location>
        <begin position="336"/>
        <end position="606"/>
    </location>
</feature>
<dbReference type="Proteomes" id="UP000039865">
    <property type="component" value="Unassembled WGS sequence"/>
</dbReference>
<dbReference type="Gene3D" id="3.30.565.10">
    <property type="entry name" value="Histidine kinase-like ATPase, C-terminal domain"/>
    <property type="match status" value="1"/>
</dbReference>
<dbReference type="EC" id="2.7.13.3" evidence="2"/>
<gene>
    <name evidence="11" type="primary">Contig17626.g18746</name>
    <name evidence="11" type="ORF">STYLEM_7395</name>
</gene>
<dbReference type="Pfam" id="PF00512">
    <property type="entry name" value="HisKA"/>
    <property type="match status" value="1"/>
</dbReference>
<dbReference type="SMART" id="SM00388">
    <property type="entry name" value="HisKA"/>
    <property type="match status" value="1"/>
</dbReference>
<dbReference type="InterPro" id="IPR005467">
    <property type="entry name" value="His_kinase_dom"/>
</dbReference>
<evidence type="ECO:0000259" key="9">
    <source>
        <dbReference type="PROSITE" id="PS50109"/>
    </source>
</evidence>
<evidence type="ECO:0000256" key="7">
    <source>
        <dbReference type="SAM" id="MobiDB-lite"/>
    </source>
</evidence>
<dbReference type="PROSITE" id="PS50109">
    <property type="entry name" value="HIS_KIN"/>
    <property type="match status" value="1"/>
</dbReference>
<dbReference type="Gene3D" id="1.10.287.130">
    <property type="match status" value="1"/>
</dbReference>
<keyword evidence="5 11" id="KW-0418">Kinase</keyword>
<evidence type="ECO:0000256" key="3">
    <source>
        <dbReference type="ARBA" id="ARBA00022553"/>
    </source>
</evidence>
<dbReference type="Pfam" id="PF02518">
    <property type="entry name" value="HATPase_c"/>
    <property type="match status" value="1"/>
</dbReference>
<keyword evidence="8" id="KW-0812">Transmembrane</keyword>
<dbReference type="SMART" id="SM00387">
    <property type="entry name" value="HATPase_c"/>
    <property type="match status" value="1"/>
</dbReference>
<feature type="transmembrane region" description="Helical" evidence="8">
    <location>
        <begin position="47"/>
        <end position="68"/>
    </location>
</feature>
<dbReference type="AlphaFoldDB" id="A0A078AC92"/>
<evidence type="ECO:0000313" key="11">
    <source>
        <dbReference type="EMBL" id="CDW78418.1"/>
    </source>
</evidence>
<dbReference type="InterPro" id="IPR004358">
    <property type="entry name" value="Sig_transdc_His_kin-like_C"/>
</dbReference>
<dbReference type="InterPro" id="IPR011006">
    <property type="entry name" value="CheY-like_superfamily"/>
</dbReference>
<dbReference type="PANTHER" id="PTHR43047:SF72">
    <property type="entry name" value="OSMOSENSING HISTIDINE PROTEIN KINASE SLN1"/>
    <property type="match status" value="1"/>
</dbReference>
<sequence length="815" mass="95047">MKETTKKQSVDCHSNNKTDRQKTDQKETYQSEIAIFIGKRNIRGMNFVGFMAINSSIAIQFMVQFKLVTNTKQFQLYDMTLVHVMVHIYIFMLLDISWKVSMINYTLAYTLFYLEHVKILGYENVPQNVLTGLILFLFILKRFLVFKGRIETQLDDLFKEIAEAERSTKNILDILPEGILIFDSNFKKLMYANDSMFNMVFSNKKQNFNSEASFQSANSKSNQSASNTQSNKSFMLEDLQDYVINWDIKVNIEGDSDRQMESSHQSLRFVDFFSKLKERVIFQVKIKKPLSILAEIQIQNFNKGTQKLIMIRDITIFRQREQAQAEKQVQTVFFASVAHDLRTPLNSLQASNNSLLSKFEDQNVDQSLKKVLMIQKGSIQFLINIVEDIMDLSRFQLGQFSLNQEQFEFDDIVEEIFQMTEFLAKQKRVQLIKEININEKIMIYSDKKRIKQVLINLVNNALKFTHQGYVKVKAKIQNLNQDHYNEEFKDDQQEIDVRFDSDIQLDFLNRLQSCDILDYPYKADKYQKAQLIVKVKDTGIGINQVDQDNLFKIFGKLKKTEHINQQGVGLGLNICKKICEFLGGQISVKSEENKGTTFTFTIKIEIQESSRSFCNGINQIGKYNTHFNCTNPFAVEFSNSQRQSFSHKQIPLISFINMECPDNDCKNILVVDDNHFNIMAMNLMIEQIYKDIFPNLNPRIESAIDGIDGLQKMRLDSQKKCCSSCYQLVFIDLNMPKMGGLEMMKHIRYQQNIQGQFQNYKETKFVLSTAQNESTEISYSETGFNYFCKYIFKQPINSIQANRFIDSQRDYSRII</sequence>
<dbReference type="PROSITE" id="PS50110">
    <property type="entry name" value="RESPONSE_REGULATORY"/>
    <property type="match status" value="1"/>
</dbReference>
<feature type="transmembrane region" description="Helical" evidence="8">
    <location>
        <begin position="125"/>
        <end position="144"/>
    </location>
</feature>
<dbReference type="OMA" id="YPIVEND"/>
<comment type="catalytic activity">
    <reaction evidence="1">
        <text>ATP + protein L-histidine = ADP + protein N-phospho-L-histidine.</text>
        <dbReference type="EC" id="2.7.13.3"/>
    </reaction>
</comment>
<dbReference type="SUPFAM" id="SSF55874">
    <property type="entry name" value="ATPase domain of HSP90 chaperone/DNA topoisomerase II/histidine kinase"/>
    <property type="match status" value="1"/>
</dbReference>
<dbReference type="InterPro" id="IPR003661">
    <property type="entry name" value="HisK_dim/P_dom"/>
</dbReference>
<evidence type="ECO:0000256" key="6">
    <source>
        <dbReference type="PROSITE-ProRule" id="PRU00169"/>
    </source>
</evidence>
<dbReference type="Gene3D" id="3.40.50.2300">
    <property type="match status" value="1"/>
</dbReference>
<feature type="domain" description="Response regulatory" evidence="10">
    <location>
        <begin position="667"/>
        <end position="809"/>
    </location>
</feature>
<dbReference type="InterPro" id="IPR003594">
    <property type="entry name" value="HATPase_dom"/>
</dbReference>
<keyword evidence="4" id="KW-0808">Transferase</keyword>
<dbReference type="InterPro" id="IPR001789">
    <property type="entry name" value="Sig_transdc_resp-reg_receiver"/>
</dbReference>
<dbReference type="CDD" id="cd17546">
    <property type="entry name" value="REC_hyHK_CKI1_RcsC-like"/>
    <property type="match status" value="1"/>
</dbReference>
<keyword evidence="12" id="KW-1185">Reference proteome</keyword>
<dbReference type="GO" id="GO:0009927">
    <property type="term" value="F:histidine phosphotransfer kinase activity"/>
    <property type="evidence" value="ECO:0007669"/>
    <property type="project" value="TreeGrafter"/>
</dbReference>
<dbReference type="GO" id="GO:0000155">
    <property type="term" value="F:phosphorelay sensor kinase activity"/>
    <property type="evidence" value="ECO:0007669"/>
    <property type="project" value="InterPro"/>
</dbReference>
<evidence type="ECO:0000256" key="4">
    <source>
        <dbReference type="ARBA" id="ARBA00022679"/>
    </source>
</evidence>
<keyword evidence="3 6" id="KW-0597">Phosphoprotein</keyword>